<dbReference type="EMBL" id="CP039347">
    <property type="protein sequence ID" value="QCD85999.1"/>
    <property type="molecule type" value="Genomic_DNA"/>
</dbReference>
<feature type="compositionally biased region" description="Polar residues" evidence="1">
    <location>
        <begin position="1"/>
        <end position="11"/>
    </location>
</feature>
<evidence type="ECO:0000256" key="1">
    <source>
        <dbReference type="SAM" id="MobiDB-lite"/>
    </source>
</evidence>
<protein>
    <submittedName>
        <fullName evidence="2">Uncharacterized protein</fullName>
    </submittedName>
</protein>
<gene>
    <name evidence="2" type="ORF">DEO72_LG3g520</name>
</gene>
<accession>A0A4D6LBS6</accession>
<evidence type="ECO:0000313" key="3">
    <source>
        <dbReference type="Proteomes" id="UP000501690"/>
    </source>
</evidence>
<proteinExistence type="predicted"/>
<name>A0A4D6LBS6_VIGUN</name>
<sequence length="159" mass="17399">MASSTSPPTDNQTRRRRRRRQPPKAMHGRTVQNPERNLRELIIVTPLEATVTTSLLLSSFIPGSKLRSVSITSPLAKAVKLHRDSPAAMPPAIIFVCSLRDSLSPSSSANHKPSVAIRVITGGDALFLFLRSHVSSSSSFTTAVQRQIVHFSPSNRDSF</sequence>
<dbReference type="Proteomes" id="UP000501690">
    <property type="component" value="Linkage Group LG3"/>
</dbReference>
<feature type="region of interest" description="Disordered" evidence="1">
    <location>
        <begin position="1"/>
        <end position="34"/>
    </location>
</feature>
<dbReference type="AlphaFoldDB" id="A0A4D6LBS6"/>
<reference evidence="2 3" key="1">
    <citation type="submission" date="2019-04" db="EMBL/GenBank/DDBJ databases">
        <title>An improved genome assembly and genetic linkage map for asparagus bean, Vigna unguiculata ssp. sesquipedialis.</title>
        <authorList>
            <person name="Xia Q."/>
            <person name="Zhang R."/>
            <person name="Dong Y."/>
        </authorList>
    </citation>
    <scope>NUCLEOTIDE SEQUENCE [LARGE SCALE GENOMIC DNA]</scope>
    <source>
        <tissue evidence="2">Leaf</tissue>
    </source>
</reference>
<keyword evidence="3" id="KW-1185">Reference proteome</keyword>
<evidence type="ECO:0000313" key="2">
    <source>
        <dbReference type="EMBL" id="QCD85999.1"/>
    </source>
</evidence>
<organism evidence="2 3">
    <name type="scientific">Vigna unguiculata</name>
    <name type="common">Cowpea</name>
    <dbReference type="NCBI Taxonomy" id="3917"/>
    <lineage>
        <taxon>Eukaryota</taxon>
        <taxon>Viridiplantae</taxon>
        <taxon>Streptophyta</taxon>
        <taxon>Embryophyta</taxon>
        <taxon>Tracheophyta</taxon>
        <taxon>Spermatophyta</taxon>
        <taxon>Magnoliopsida</taxon>
        <taxon>eudicotyledons</taxon>
        <taxon>Gunneridae</taxon>
        <taxon>Pentapetalae</taxon>
        <taxon>rosids</taxon>
        <taxon>fabids</taxon>
        <taxon>Fabales</taxon>
        <taxon>Fabaceae</taxon>
        <taxon>Papilionoideae</taxon>
        <taxon>50 kb inversion clade</taxon>
        <taxon>NPAAA clade</taxon>
        <taxon>indigoferoid/millettioid clade</taxon>
        <taxon>Phaseoleae</taxon>
        <taxon>Vigna</taxon>
    </lineage>
</organism>